<comment type="caution">
    <text evidence="2">The sequence shown here is derived from an EMBL/GenBank/DDBJ whole genome shotgun (WGS) entry which is preliminary data.</text>
</comment>
<gene>
    <name evidence="2" type="ORF">NIES1031_18430</name>
</gene>
<keyword evidence="1" id="KW-1133">Transmembrane helix</keyword>
<keyword evidence="3" id="KW-1185">Reference proteome</keyword>
<organism evidence="2 3">
    <name type="scientific">Chroogloeocystis siderophila 5.2 s.c.1</name>
    <dbReference type="NCBI Taxonomy" id="247279"/>
    <lineage>
        <taxon>Bacteria</taxon>
        <taxon>Bacillati</taxon>
        <taxon>Cyanobacteriota</taxon>
        <taxon>Cyanophyceae</taxon>
        <taxon>Oscillatoriophycideae</taxon>
        <taxon>Chroococcales</taxon>
        <taxon>Chroococcaceae</taxon>
        <taxon>Chroogloeocystis</taxon>
    </lineage>
</organism>
<dbReference type="OrthoDB" id="501484at2"/>
<evidence type="ECO:0000313" key="2">
    <source>
        <dbReference type="EMBL" id="OKH23417.1"/>
    </source>
</evidence>
<sequence>MVDAQTTENEKFLGAGRSGQVFLIKSQDESIARKIFAGDKLTKLVHYVFLGAPNPYIWNEDIIQCAYYRRKILGALVEYWFDSQLKVSDAIATDWNQEQKAYQIDTEFVDGRSVSLSQPFTRLRKRELPDLVHQIMIPLQQKLIDAGFDGLVWQAGKGNPVALNNFLLTDVEHNDTNGKFNYYYAWIDLESGVPALAPLNVLKLFTYYIPMSFKHGQPLFDDADIRTLKKYLEKHKTEITEKLGRDKYTAIIADTNNLDQHQSKWKSLKRVERSIHYQLKKGKINQQQAHWYSRHIGQWYLREIVRAWQKILRLIVKLPLKIINKLKKIPFRRFFSQTWRVLISQRYRLQFTRDLISDRIDDWHDRKQLIFEEAEFLKSRLDKEHGSGYLVDFSIHVALKIIIQSLEFIVIPSLFALGVIDEIGLGFLFVADGPIFRSIYTGYRSIQALLKGQEIPWIAFVVGLIPFVGTVAYPCQLVYSTAGKRGKVAQFIVYDTFTQLGEKIPIWGGEDTLTEHFFNQLAYKVIRLLNNYVGDLREKIV</sequence>
<protein>
    <submittedName>
        <fullName evidence="2">Uncharacterized protein</fullName>
    </submittedName>
</protein>
<dbReference type="Proteomes" id="UP000185984">
    <property type="component" value="Unassembled WGS sequence"/>
</dbReference>
<accession>A0A1U7HIM1</accession>
<keyword evidence="1" id="KW-0812">Transmembrane</keyword>
<dbReference type="AlphaFoldDB" id="A0A1U7HIM1"/>
<keyword evidence="1" id="KW-0472">Membrane</keyword>
<dbReference type="RefSeq" id="WP_073550944.1">
    <property type="nucleotide sequence ID" value="NZ_CAWMVK010000008.1"/>
</dbReference>
<feature type="transmembrane region" description="Helical" evidence="1">
    <location>
        <begin position="457"/>
        <end position="479"/>
    </location>
</feature>
<evidence type="ECO:0000256" key="1">
    <source>
        <dbReference type="SAM" id="Phobius"/>
    </source>
</evidence>
<dbReference type="EMBL" id="MRCC01000016">
    <property type="protein sequence ID" value="OKH23417.1"/>
    <property type="molecule type" value="Genomic_DNA"/>
</dbReference>
<name>A0A1U7HIM1_9CHRO</name>
<reference evidence="2 3" key="1">
    <citation type="submission" date="2016-11" db="EMBL/GenBank/DDBJ databases">
        <title>Draft Genome Sequences of Nine Cyanobacterial Strains from Diverse Habitats.</title>
        <authorList>
            <person name="Zhu T."/>
            <person name="Hou S."/>
            <person name="Lu X."/>
            <person name="Hess W.R."/>
        </authorList>
    </citation>
    <scope>NUCLEOTIDE SEQUENCE [LARGE SCALE GENOMIC DNA]</scope>
    <source>
        <strain evidence="2 3">5.2 s.c.1</strain>
    </source>
</reference>
<evidence type="ECO:0000313" key="3">
    <source>
        <dbReference type="Proteomes" id="UP000185984"/>
    </source>
</evidence>
<proteinExistence type="predicted"/>